<evidence type="ECO:0000256" key="2">
    <source>
        <dbReference type="ARBA" id="ARBA00023002"/>
    </source>
</evidence>
<evidence type="ECO:0000313" key="5">
    <source>
        <dbReference type="Proteomes" id="UP000305948"/>
    </source>
</evidence>
<dbReference type="STRING" id="5364.A0A5C3MR44"/>
<evidence type="ECO:0000313" key="4">
    <source>
        <dbReference type="EMBL" id="TFK47283.1"/>
    </source>
</evidence>
<keyword evidence="1" id="KW-0521">NADP</keyword>
<keyword evidence="5" id="KW-1185">Reference proteome</keyword>
<sequence length="300" mass="32830">MSTMKNFVIAGVGRIGEYVAEEFLKLKASGSVSSLTVLTRSTASDNAVLEKVVKLGAQVTTVDYNAHDSLVSALTGVDAVVSALGGYGHKAQYQLADAAKAAGVKLFLPSEWGLYSRGVTDGFYAAHDAVHKHLEKIELPYALFYNGMWSDMMFNPYAGWNIPQGKITIWGEGNTPITWTTRRDAARFVAHLLTHIPVDQLAGKAFSVEGDRKTLNELVEGYTARTGKRLEVTHLPIAEQEKIMKEESQFAFKGIMAYLLVCYDRGAVDLRTTSPEGVANGLWPEWNPKPAVDVLVEAYP</sequence>
<evidence type="ECO:0000256" key="1">
    <source>
        <dbReference type="ARBA" id="ARBA00022857"/>
    </source>
</evidence>
<dbReference type="OrthoDB" id="9974981at2759"/>
<organism evidence="4 5">
    <name type="scientific">Heliocybe sulcata</name>
    <dbReference type="NCBI Taxonomy" id="5364"/>
    <lineage>
        <taxon>Eukaryota</taxon>
        <taxon>Fungi</taxon>
        <taxon>Dikarya</taxon>
        <taxon>Basidiomycota</taxon>
        <taxon>Agaricomycotina</taxon>
        <taxon>Agaricomycetes</taxon>
        <taxon>Gloeophyllales</taxon>
        <taxon>Gloeophyllaceae</taxon>
        <taxon>Heliocybe</taxon>
    </lineage>
</organism>
<dbReference type="Gene3D" id="3.90.25.10">
    <property type="entry name" value="UDP-galactose 4-epimerase, domain 1"/>
    <property type="match status" value="1"/>
</dbReference>
<dbReference type="Gene3D" id="3.40.50.720">
    <property type="entry name" value="NAD(P)-binding Rossmann-like Domain"/>
    <property type="match status" value="1"/>
</dbReference>
<dbReference type="PANTHER" id="PTHR47706">
    <property type="entry name" value="NMRA-LIKE FAMILY PROTEIN"/>
    <property type="match status" value="1"/>
</dbReference>
<accession>A0A5C3MR44</accession>
<dbReference type="InterPro" id="IPR008030">
    <property type="entry name" value="NmrA-like"/>
</dbReference>
<keyword evidence="2" id="KW-0560">Oxidoreductase</keyword>
<dbReference type="InterPro" id="IPR051609">
    <property type="entry name" value="NmrA/Isoflavone_reductase-like"/>
</dbReference>
<name>A0A5C3MR44_9AGAM</name>
<feature type="domain" description="NmrA-like" evidence="3">
    <location>
        <begin position="8"/>
        <end position="248"/>
    </location>
</feature>
<dbReference type="Proteomes" id="UP000305948">
    <property type="component" value="Unassembled WGS sequence"/>
</dbReference>
<dbReference type="PANTHER" id="PTHR47706:SF9">
    <property type="entry name" value="NMRA-LIKE DOMAIN-CONTAINING PROTEIN-RELATED"/>
    <property type="match status" value="1"/>
</dbReference>
<gene>
    <name evidence="4" type="ORF">OE88DRAFT_789585</name>
</gene>
<proteinExistence type="predicted"/>
<dbReference type="InterPro" id="IPR036291">
    <property type="entry name" value="NAD(P)-bd_dom_sf"/>
</dbReference>
<reference evidence="4 5" key="1">
    <citation type="journal article" date="2019" name="Nat. Ecol. Evol.">
        <title>Megaphylogeny resolves global patterns of mushroom evolution.</title>
        <authorList>
            <person name="Varga T."/>
            <person name="Krizsan K."/>
            <person name="Foldi C."/>
            <person name="Dima B."/>
            <person name="Sanchez-Garcia M."/>
            <person name="Sanchez-Ramirez S."/>
            <person name="Szollosi G.J."/>
            <person name="Szarkandi J.G."/>
            <person name="Papp V."/>
            <person name="Albert L."/>
            <person name="Andreopoulos W."/>
            <person name="Angelini C."/>
            <person name="Antonin V."/>
            <person name="Barry K.W."/>
            <person name="Bougher N.L."/>
            <person name="Buchanan P."/>
            <person name="Buyck B."/>
            <person name="Bense V."/>
            <person name="Catcheside P."/>
            <person name="Chovatia M."/>
            <person name="Cooper J."/>
            <person name="Damon W."/>
            <person name="Desjardin D."/>
            <person name="Finy P."/>
            <person name="Geml J."/>
            <person name="Haridas S."/>
            <person name="Hughes K."/>
            <person name="Justo A."/>
            <person name="Karasinski D."/>
            <person name="Kautmanova I."/>
            <person name="Kiss B."/>
            <person name="Kocsube S."/>
            <person name="Kotiranta H."/>
            <person name="LaButti K.M."/>
            <person name="Lechner B.E."/>
            <person name="Liimatainen K."/>
            <person name="Lipzen A."/>
            <person name="Lukacs Z."/>
            <person name="Mihaltcheva S."/>
            <person name="Morgado L.N."/>
            <person name="Niskanen T."/>
            <person name="Noordeloos M.E."/>
            <person name="Ohm R.A."/>
            <person name="Ortiz-Santana B."/>
            <person name="Ovrebo C."/>
            <person name="Racz N."/>
            <person name="Riley R."/>
            <person name="Savchenko A."/>
            <person name="Shiryaev A."/>
            <person name="Soop K."/>
            <person name="Spirin V."/>
            <person name="Szebenyi C."/>
            <person name="Tomsovsky M."/>
            <person name="Tulloss R.E."/>
            <person name="Uehling J."/>
            <person name="Grigoriev I.V."/>
            <person name="Vagvolgyi C."/>
            <person name="Papp T."/>
            <person name="Martin F.M."/>
            <person name="Miettinen O."/>
            <person name="Hibbett D.S."/>
            <person name="Nagy L.G."/>
        </authorList>
    </citation>
    <scope>NUCLEOTIDE SEQUENCE [LARGE SCALE GENOMIC DNA]</scope>
    <source>
        <strain evidence="4 5">OMC1185</strain>
    </source>
</reference>
<dbReference type="AlphaFoldDB" id="A0A5C3MR44"/>
<dbReference type="SUPFAM" id="SSF51735">
    <property type="entry name" value="NAD(P)-binding Rossmann-fold domains"/>
    <property type="match status" value="1"/>
</dbReference>
<evidence type="ECO:0000259" key="3">
    <source>
        <dbReference type="Pfam" id="PF05368"/>
    </source>
</evidence>
<dbReference type="EMBL" id="ML213524">
    <property type="protein sequence ID" value="TFK47283.1"/>
    <property type="molecule type" value="Genomic_DNA"/>
</dbReference>
<dbReference type="Pfam" id="PF05368">
    <property type="entry name" value="NmrA"/>
    <property type="match status" value="1"/>
</dbReference>
<protein>
    <submittedName>
        <fullName evidence="4">NAD(P)-binding protein</fullName>
    </submittedName>
</protein>
<dbReference type="GO" id="GO:0016491">
    <property type="term" value="F:oxidoreductase activity"/>
    <property type="evidence" value="ECO:0007669"/>
    <property type="project" value="UniProtKB-KW"/>
</dbReference>